<comment type="caution">
    <text evidence="2">The sequence shown here is derived from an EMBL/GenBank/DDBJ whole genome shotgun (WGS) entry which is preliminary data.</text>
</comment>
<evidence type="ECO:0000313" key="2">
    <source>
        <dbReference type="EMBL" id="MEU3556562.1"/>
    </source>
</evidence>
<dbReference type="SUPFAM" id="SSF50475">
    <property type="entry name" value="FMN-binding split barrel"/>
    <property type="match status" value="1"/>
</dbReference>
<protein>
    <submittedName>
        <fullName evidence="2">Pyridoxamine 5'-phosphate oxidase family protein</fullName>
    </submittedName>
</protein>
<organism evidence="2 3">
    <name type="scientific">Streptomyces fragilis</name>
    <dbReference type="NCBI Taxonomy" id="67301"/>
    <lineage>
        <taxon>Bacteria</taxon>
        <taxon>Bacillati</taxon>
        <taxon>Actinomycetota</taxon>
        <taxon>Actinomycetes</taxon>
        <taxon>Kitasatosporales</taxon>
        <taxon>Streptomycetaceae</taxon>
        <taxon>Streptomyces</taxon>
    </lineage>
</organism>
<dbReference type="EMBL" id="JBEZUR010000035">
    <property type="protein sequence ID" value="MEU3556562.1"/>
    <property type="molecule type" value="Genomic_DNA"/>
</dbReference>
<dbReference type="Pfam" id="PF12900">
    <property type="entry name" value="Pyridox_ox_2"/>
    <property type="match status" value="1"/>
</dbReference>
<proteinExistence type="predicted"/>
<gene>
    <name evidence="2" type="ORF">AB0E65_20465</name>
</gene>
<dbReference type="InterPro" id="IPR024747">
    <property type="entry name" value="Pyridox_Oxase-rel"/>
</dbReference>
<feature type="region of interest" description="Disordered" evidence="1">
    <location>
        <begin position="1"/>
        <end position="33"/>
    </location>
</feature>
<dbReference type="RefSeq" id="WP_108956741.1">
    <property type="nucleotide sequence ID" value="NZ_BEVZ01000009.1"/>
</dbReference>
<sequence>MHLDDATGRTVTAGGRAEPSSDARTGGPEARRGIPLDEAEALRLMSTVSLGRLVFTRQALPTVRAVSHLLDDGDIVIRTPDAAALLAHGLPDARRGVVVAYEAGSIDPRTHLGWSVSVTGYALPVEDRADLERYRSLLRPLGPPHADRPVRIRPELVTGVLLVREDGGAD</sequence>
<reference evidence="2 3" key="1">
    <citation type="submission" date="2024-06" db="EMBL/GenBank/DDBJ databases">
        <title>The Natural Products Discovery Center: Release of the First 8490 Sequenced Strains for Exploring Actinobacteria Biosynthetic Diversity.</title>
        <authorList>
            <person name="Kalkreuter E."/>
            <person name="Kautsar S.A."/>
            <person name="Yang D."/>
            <person name="Bader C.D."/>
            <person name="Teijaro C.N."/>
            <person name="Fluegel L."/>
            <person name="Davis C.M."/>
            <person name="Simpson J.R."/>
            <person name="Lauterbach L."/>
            <person name="Steele A.D."/>
            <person name="Gui C."/>
            <person name="Meng S."/>
            <person name="Li G."/>
            <person name="Viehrig K."/>
            <person name="Ye F."/>
            <person name="Su P."/>
            <person name="Kiefer A.F."/>
            <person name="Nichols A."/>
            <person name="Cepeda A.J."/>
            <person name="Yan W."/>
            <person name="Fan B."/>
            <person name="Jiang Y."/>
            <person name="Adhikari A."/>
            <person name="Zheng C.-J."/>
            <person name="Schuster L."/>
            <person name="Cowan T.M."/>
            <person name="Smanski M.J."/>
            <person name="Chevrette M.G."/>
            <person name="De Carvalho L.P.S."/>
            <person name="Shen B."/>
        </authorList>
    </citation>
    <scope>NUCLEOTIDE SEQUENCE [LARGE SCALE GENOMIC DNA]</scope>
    <source>
        <strain evidence="2 3">NPDC038104</strain>
    </source>
</reference>
<keyword evidence="3" id="KW-1185">Reference proteome</keyword>
<name>A0ABV2YLF5_9ACTN</name>
<accession>A0ABV2YLF5</accession>
<dbReference type="Proteomes" id="UP001550850">
    <property type="component" value="Unassembled WGS sequence"/>
</dbReference>
<dbReference type="InterPro" id="IPR012349">
    <property type="entry name" value="Split_barrel_FMN-bd"/>
</dbReference>
<evidence type="ECO:0000313" key="3">
    <source>
        <dbReference type="Proteomes" id="UP001550850"/>
    </source>
</evidence>
<dbReference type="Gene3D" id="2.30.110.10">
    <property type="entry name" value="Electron Transport, Fmn-binding Protein, Chain A"/>
    <property type="match status" value="1"/>
</dbReference>
<evidence type="ECO:0000256" key="1">
    <source>
        <dbReference type="SAM" id="MobiDB-lite"/>
    </source>
</evidence>